<dbReference type="EMBL" id="AODQ01000018">
    <property type="protein sequence ID" value="EMR03744.1"/>
    <property type="molecule type" value="Genomic_DNA"/>
</dbReference>
<evidence type="ECO:0000313" key="6">
    <source>
        <dbReference type="Proteomes" id="UP000011910"/>
    </source>
</evidence>
<keyword evidence="2 4" id="KW-0732">Signal</keyword>
<reference evidence="5 6" key="1">
    <citation type="journal article" date="2013" name="Genome Announc.">
        <title>Draft Genome Sequence of Cesiribacter andamanensis Strain AMV16T, Isolated from a Soil Sample from a Mud Volcano in the Andaman Islands, India.</title>
        <authorList>
            <person name="Shivaji S."/>
            <person name="Ara S."/>
            <person name="Begum Z."/>
            <person name="Srinivas T.N."/>
            <person name="Singh A."/>
            <person name="Kumar Pinnaka A."/>
        </authorList>
    </citation>
    <scope>NUCLEOTIDE SEQUENCE [LARGE SCALE GENOMIC DNA]</scope>
    <source>
        <strain evidence="5 6">AMV16</strain>
    </source>
</reference>
<dbReference type="PANTHER" id="PTHR35089">
    <property type="entry name" value="CHAPERONE PROTEIN SKP"/>
    <property type="match status" value="1"/>
</dbReference>
<dbReference type="Pfam" id="PF03938">
    <property type="entry name" value="OmpH"/>
    <property type="match status" value="1"/>
</dbReference>
<dbReference type="SMART" id="SM00935">
    <property type="entry name" value="OmpH"/>
    <property type="match status" value="1"/>
</dbReference>
<dbReference type="GO" id="GO:0005829">
    <property type="term" value="C:cytosol"/>
    <property type="evidence" value="ECO:0007669"/>
    <property type="project" value="TreeGrafter"/>
</dbReference>
<dbReference type="STRING" id="1279009.ADICEAN_01082"/>
<feature type="coiled-coil region" evidence="3">
    <location>
        <begin position="47"/>
        <end position="108"/>
    </location>
</feature>
<dbReference type="PANTHER" id="PTHR35089:SF1">
    <property type="entry name" value="CHAPERONE PROTEIN SKP"/>
    <property type="match status" value="1"/>
</dbReference>
<dbReference type="OrthoDB" id="1493480at2"/>
<dbReference type="GO" id="GO:0051082">
    <property type="term" value="F:unfolded protein binding"/>
    <property type="evidence" value="ECO:0007669"/>
    <property type="project" value="InterPro"/>
</dbReference>
<dbReference type="AlphaFoldDB" id="M7NZH4"/>
<evidence type="ECO:0000256" key="3">
    <source>
        <dbReference type="SAM" id="Coils"/>
    </source>
</evidence>
<dbReference type="InterPro" id="IPR005632">
    <property type="entry name" value="Chaperone_Skp"/>
</dbReference>
<dbReference type="GO" id="GO:0050821">
    <property type="term" value="P:protein stabilization"/>
    <property type="evidence" value="ECO:0007669"/>
    <property type="project" value="TreeGrafter"/>
</dbReference>
<comment type="similarity">
    <text evidence="1">Belongs to the Skp family.</text>
</comment>
<comment type="caution">
    <text evidence="5">The sequence shown here is derived from an EMBL/GenBank/DDBJ whole genome shotgun (WGS) entry which is preliminary data.</text>
</comment>
<evidence type="ECO:0000256" key="1">
    <source>
        <dbReference type="ARBA" id="ARBA00009091"/>
    </source>
</evidence>
<dbReference type="RefSeq" id="WP_009194482.1">
    <property type="nucleotide sequence ID" value="NZ_AODQ01000018.1"/>
</dbReference>
<keyword evidence="3" id="KW-0175">Coiled coil</keyword>
<evidence type="ECO:0000256" key="2">
    <source>
        <dbReference type="ARBA" id="ARBA00022729"/>
    </source>
</evidence>
<feature type="chain" id="PRO_5004082596" evidence="4">
    <location>
        <begin position="22"/>
        <end position="187"/>
    </location>
</feature>
<evidence type="ECO:0000256" key="4">
    <source>
        <dbReference type="SAM" id="SignalP"/>
    </source>
</evidence>
<dbReference type="Gene3D" id="3.30.910.20">
    <property type="entry name" value="Skp domain"/>
    <property type="match status" value="1"/>
</dbReference>
<dbReference type="SUPFAM" id="SSF111384">
    <property type="entry name" value="OmpH-like"/>
    <property type="match status" value="1"/>
</dbReference>
<accession>M7NZH4</accession>
<protein>
    <submittedName>
        <fullName evidence="5">Periplasmic chaperone</fullName>
    </submittedName>
</protein>
<dbReference type="InterPro" id="IPR024930">
    <property type="entry name" value="Skp_dom_sf"/>
</dbReference>
<sequence>MRNKFVMALMALLLTGLGAMAQTAATPTPVKIGFASVNYILSQMPEYKQIEQQLQEFQKKLEAEQQKNIQDFQTKVQNFEKNGENLTVKQFEDTRRQLQQEQQNLENAPRLMQLKYAQRENELLGPAYEKIQNNIDIVAKENNYSHVLNSEVAGVPTLLYVSDESNDISDLVLKKMGITPKPVNAQN</sequence>
<name>M7NZH4_9BACT</name>
<dbReference type="Proteomes" id="UP000011910">
    <property type="component" value="Unassembled WGS sequence"/>
</dbReference>
<proteinExistence type="inferred from homology"/>
<feature type="signal peptide" evidence="4">
    <location>
        <begin position="1"/>
        <end position="21"/>
    </location>
</feature>
<evidence type="ECO:0000313" key="5">
    <source>
        <dbReference type="EMBL" id="EMR03744.1"/>
    </source>
</evidence>
<keyword evidence="6" id="KW-1185">Reference proteome</keyword>
<gene>
    <name evidence="5" type="ORF">ADICEAN_01082</name>
</gene>
<organism evidence="5 6">
    <name type="scientific">Cesiribacter andamanensis AMV16</name>
    <dbReference type="NCBI Taxonomy" id="1279009"/>
    <lineage>
        <taxon>Bacteria</taxon>
        <taxon>Pseudomonadati</taxon>
        <taxon>Bacteroidota</taxon>
        <taxon>Cytophagia</taxon>
        <taxon>Cytophagales</taxon>
        <taxon>Cesiribacteraceae</taxon>
        <taxon>Cesiribacter</taxon>
    </lineage>
</organism>
<dbReference type="eggNOG" id="COG2825">
    <property type="taxonomic scope" value="Bacteria"/>
</dbReference>